<dbReference type="EMBL" id="DVHE01000009">
    <property type="protein sequence ID" value="HIR49901.1"/>
    <property type="molecule type" value="Genomic_DNA"/>
</dbReference>
<dbReference type="GO" id="GO:0015833">
    <property type="term" value="P:peptide transport"/>
    <property type="evidence" value="ECO:0007669"/>
    <property type="project" value="TreeGrafter"/>
</dbReference>
<evidence type="ECO:0000256" key="2">
    <source>
        <dbReference type="ARBA" id="ARBA00022448"/>
    </source>
</evidence>
<dbReference type="AlphaFoldDB" id="A0A9D1DFY1"/>
<feature type="chain" id="PRO_5038777876" evidence="5">
    <location>
        <begin position="19"/>
        <end position="575"/>
    </location>
</feature>
<proteinExistence type="inferred from homology"/>
<sequence length="575" mass="62459">MKRFFALAALLLALSLLAGCSDRLSLDKIGAFLTGKSQEEQPEEAETPPVEETPPEEMASETVLTEVEAPDVLRLAYQPDYGLNPYTCESLTNRVIFSLLYEPLFLVDSQYQAVPVLAESAQVSEDGLSTTITLRSGVTFHSGAPLTAQDVVYSYTLARDSSYYDGRFSHFSSVTAPDNRTVVITTDTKYEAVTLLLDFPIVRDTSADQAAAPENGETGGESAPSDTTQADANQADTAQTDPKAPLDGTGPFRYLESGALERFDQWWGGEDWRLGYDQVELVVCTTATDIRDHFEYSAVNLVCTDPNAAAYATFHNETDYELWSSPTTVMQYIGFNLRSDVFSHTAIRAAITYAIDRDEIISQDLGGFAVAASLPAAPASAYYDAGLAAKFDLDLSAFAAMLDEAQIQDYTDDGILDVYHEGYAIPVGGTMIVNAGNPQRVETANRIADTLNGLGFQITVEALDSDDYREALRYGNFDLYFGEVRLSPNFDLGLFFRDGGGGSYGGLANSTMLTLCAAMLENSGNAYDLHKRVMEQGYLCPVLFKSYAIYTTRGAASNLAPAVDWPLGQLTAAEP</sequence>
<feature type="compositionally biased region" description="Low complexity" evidence="4">
    <location>
        <begin position="226"/>
        <end position="241"/>
    </location>
</feature>
<comment type="caution">
    <text evidence="7">The sequence shown here is derived from an EMBL/GenBank/DDBJ whole genome shotgun (WGS) entry which is preliminary data.</text>
</comment>
<feature type="signal peptide" evidence="5">
    <location>
        <begin position="1"/>
        <end position="18"/>
    </location>
</feature>
<dbReference type="Gene3D" id="3.40.190.10">
    <property type="entry name" value="Periplasmic binding protein-like II"/>
    <property type="match status" value="1"/>
</dbReference>
<evidence type="ECO:0000256" key="5">
    <source>
        <dbReference type="SAM" id="SignalP"/>
    </source>
</evidence>
<feature type="domain" description="Solute-binding protein family 5" evidence="6">
    <location>
        <begin position="113"/>
        <end position="484"/>
    </location>
</feature>
<evidence type="ECO:0000256" key="1">
    <source>
        <dbReference type="ARBA" id="ARBA00005695"/>
    </source>
</evidence>
<dbReference type="SUPFAM" id="SSF53850">
    <property type="entry name" value="Periplasmic binding protein-like II"/>
    <property type="match status" value="1"/>
</dbReference>
<dbReference type="Pfam" id="PF00496">
    <property type="entry name" value="SBP_bac_5"/>
    <property type="match status" value="1"/>
</dbReference>
<evidence type="ECO:0000313" key="7">
    <source>
        <dbReference type="EMBL" id="HIR49901.1"/>
    </source>
</evidence>
<name>A0A9D1DFY1_9FIRM</name>
<dbReference type="InterPro" id="IPR000914">
    <property type="entry name" value="SBP_5_dom"/>
</dbReference>
<dbReference type="Proteomes" id="UP000824239">
    <property type="component" value="Unassembled WGS sequence"/>
</dbReference>
<comment type="similarity">
    <text evidence="1">Belongs to the bacterial solute-binding protein 5 family.</text>
</comment>
<organism evidence="7 8">
    <name type="scientific">Candidatus Avoscillospira avicola</name>
    <dbReference type="NCBI Taxonomy" id="2840706"/>
    <lineage>
        <taxon>Bacteria</taxon>
        <taxon>Bacillati</taxon>
        <taxon>Bacillota</taxon>
        <taxon>Clostridia</taxon>
        <taxon>Eubacteriales</taxon>
        <taxon>Oscillospiraceae</taxon>
        <taxon>Oscillospiraceae incertae sedis</taxon>
        <taxon>Candidatus Avoscillospira</taxon>
    </lineage>
</organism>
<gene>
    <name evidence="7" type="ORF">IAA53_01215</name>
</gene>
<accession>A0A9D1DFY1</accession>
<dbReference type="PANTHER" id="PTHR30290">
    <property type="entry name" value="PERIPLASMIC BINDING COMPONENT OF ABC TRANSPORTER"/>
    <property type="match status" value="1"/>
</dbReference>
<dbReference type="PANTHER" id="PTHR30290:SF9">
    <property type="entry name" value="OLIGOPEPTIDE-BINDING PROTEIN APPA"/>
    <property type="match status" value="1"/>
</dbReference>
<dbReference type="Gene3D" id="3.10.105.10">
    <property type="entry name" value="Dipeptide-binding Protein, Domain 3"/>
    <property type="match status" value="1"/>
</dbReference>
<evidence type="ECO:0000259" key="6">
    <source>
        <dbReference type="Pfam" id="PF00496"/>
    </source>
</evidence>
<reference evidence="7" key="1">
    <citation type="submission" date="2020-10" db="EMBL/GenBank/DDBJ databases">
        <authorList>
            <person name="Gilroy R."/>
        </authorList>
    </citation>
    <scope>NUCLEOTIDE SEQUENCE</scope>
    <source>
        <strain evidence="7">ChiBcec15-4380</strain>
    </source>
</reference>
<keyword evidence="2" id="KW-0813">Transport</keyword>
<protein>
    <submittedName>
        <fullName evidence="7">ABC transporter substrate-binding protein</fullName>
    </submittedName>
</protein>
<dbReference type="GO" id="GO:1904680">
    <property type="term" value="F:peptide transmembrane transporter activity"/>
    <property type="evidence" value="ECO:0007669"/>
    <property type="project" value="TreeGrafter"/>
</dbReference>
<evidence type="ECO:0000256" key="3">
    <source>
        <dbReference type="ARBA" id="ARBA00022729"/>
    </source>
</evidence>
<feature type="region of interest" description="Disordered" evidence="4">
    <location>
        <begin position="35"/>
        <end position="59"/>
    </location>
</feature>
<dbReference type="InterPro" id="IPR039424">
    <property type="entry name" value="SBP_5"/>
</dbReference>
<evidence type="ECO:0000313" key="8">
    <source>
        <dbReference type="Proteomes" id="UP000824239"/>
    </source>
</evidence>
<feature type="region of interest" description="Disordered" evidence="4">
    <location>
        <begin position="208"/>
        <end position="249"/>
    </location>
</feature>
<dbReference type="CDD" id="cd00995">
    <property type="entry name" value="PBP2_NikA_DppA_OppA_like"/>
    <property type="match status" value="1"/>
</dbReference>
<dbReference type="PROSITE" id="PS51257">
    <property type="entry name" value="PROKAR_LIPOPROTEIN"/>
    <property type="match status" value="1"/>
</dbReference>
<reference evidence="7" key="2">
    <citation type="journal article" date="2021" name="PeerJ">
        <title>Extensive microbial diversity within the chicken gut microbiome revealed by metagenomics and culture.</title>
        <authorList>
            <person name="Gilroy R."/>
            <person name="Ravi A."/>
            <person name="Getino M."/>
            <person name="Pursley I."/>
            <person name="Horton D.L."/>
            <person name="Alikhan N.F."/>
            <person name="Baker D."/>
            <person name="Gharbi K."/>
            <person name="Hall N."/>
            <person name="Watson M."/>
            <person name="Adriaenssens E.M."/>
            <person name="Foster-Nyarko E."/>
            <person name="Jarju S."/>
            <person name="Secka A."/>
            <person name="Antonio M."/>
            <person name="Oren A."/>
            <person name="Chaudhuri R.R."/>
            <person name="La Ragione R."/>
            <person name="Hildebrand F."/>
            <person name="Pallen M.J."/>
        </authorList>
    </citation>
    <scope>NUCLEOTIDE SEQUENCE</scope>
    <source>
        <strain evidence="7">ChiBcec15-4380</strain>
    </source>
</reference>
<keyword evidence="3 5" id="KW-0732">Signal</keyword>
<evidence type="ECO:0000256" key="4">
    <source>
        <dbReference type="SAM" id="MobiDB-lite"/>
    </source>
</evidence>